<sequence length="84" mass="9732">MSELTNAQDNQVRLRAEDRVRSSPDLRSYAEIILNAARGDESDWEWIATASEGEILRWAEDLRDSERDEIARDEIPVETGQAWR</sequence>
<dbReference type="AlphaFoldDB" id="A0A402CWW4"/>
<protein>
    <submittedName>
        <fullName evidence="1">Uncharacterized protein</fullName>
    </submittedName>
</protein>
<dbReference type="EMBL" id="AP025739">
    <property type="protein sequence ID" value="BDI34284.1"/>
    <property type="molecule type" value="Genomic_DNA"/>
</dbReference>
<accession>A0A402CWW4</accession>
<dbReference type="Proteomes" id="UP000287394">
    <property type="component" value="Chromosome"/>
</dbReference>
<name>A0A402CWW4_9BACT</name>
<proteinExistence type="predicted"/>
<reference evidence="1 2" key="1">
    <citation type="journal article" date="2019" name="Int. J. Syst. Evol. Microbiol.">
        <title>Capsulimonas corticalis gen. nov., sp. nov., an aerobic capsulated bacterium, of a novel bacterial order, Capsulimonadales ord. nov., of the class Armatimonadia of the phylum Armatimonadetes.</title>
        <authorList>
            <person name="Li J."/>
            <person name="Kudo C."/>
            <person name="Tonouchi A."/>
        </authorList>
    </citation>
    <scope>NUCLEOTIDE SEQUENCE [LARGE SCALE GENOMIC DNA]</scope>
    <source>
        <strain evidence="1 2">AX-7</strain>
    </source>
</reference>
<keyword evidence="2" id="KW-1185">Reference proteome</keyword>
<dbReference type="RefSeq" id="WP_119321814.1">
    <property type="nucleotide sequence ID" value="NZ_AP025739.1"/>
</dbReference>
<organism evidence="1 2">
    <name type="scientific">Capsulimonas corticalis</name>
    <dbReference type="NCBI Taxonomy" id="2219043"/>
    <lineage>
        <taxon>Bacteria</taxon>
        <taxon>Bacillati</taxon>
        <taxon>Armatimonadota</taxon>
        <taxon>Armatimonadia</taxon>
        <taxon>Capsulimonadales</taxon>
        <taxon>Capsulimonadaceae</taxon>
        <taxon>Capsulimonas</taxon>
    </lineage>
</organism>
<dbReference type="KEGG" id="ccot:CCAX7_63350"/>
<gene>
    <name evidence="1" type="ORF">CCAX7_63350</name>
</gene>
<evidence type="ECO:0000313" key="2">
    <source>
        <dbReference type="Proteomes" id="UP000287394"/>
    </source>
</evidence>
<evidence type="ECO:0000313" key="1">
    <source>
        <dbReference type="EMBL" id="BDI34284.1"/>
    </source>
</evidence>